<sequence length="158" mass="16609">MAQPDSVRFCCSWKRVAGGCRAERARAAPSGPELGLSVPERRKCLAPAALLATDCLSLSSASTLSFVELSNRHVIEGRIPSFKSKRGIVSVNVVLEAIAALRTATEIGTCLAVSLAPAAAVSFALRPVFAVRGSGCHGDAWAPRPSPALPRPLDHFAY</sequence>
<name>A0A8S4G149_PLUXY</name>
<protein>
    <submittedName>
        <fullName evidence="1">(diamondback moth) hypothetical protein</fullName>
    </submittedName>
</protein>
<keyword evidence="2" id="KW-1185">Reference proteome</keyword>
<dbReference type="AlphaFoldDB" id="A0A8S4G149"/>
<proteinExistence type="predicted"/>
<reference evidence="1" key="1">
    <citation type="submission" date="2020-11" db="EMBL/GenBank/DDBJ databases">
        <authorList>
            <person name="Whiteford S."/>
        </authorList>
    </citation>
    <scope>NUCLEOTIDE SEQUENCE</scope>
</reference>
<accession>A0A8S4G149</accession>
<gene>
    <name evidence="1" type="ORF">PLXY2_LOCUS12308</name>
</gene>
<evidence type="ECO:0000313" key="2">
    <source>
        <dbReference type="Proteomes" id="UP000653454"/>
    </source>
</evidence>
<organism evidence="1 2">
    <name type="scientific">Plutella xylostella</name>
    <name type="common">Diamondback moth</name>
    <name type="synonym">Plutella maculipennis</name>
    <dbReference type="NCBI Taxonomy" id="51655"/>
    <lineage>
        <taxon>Eukaryota</taxon>
        <taxon>Metazoa</taxon>
        <taxon>Ecdysozoa</taxon>
        <taxon>Arthropoda</taxon>
        <taxon>Hexapoda</taxon>
        <taxon>Insecta</taxon>
        <taxon>Pterygota</taxon>
        <taxon>Neoptera</taxon>
        <taxon>Endopterygota</taxon>
        <taxon>Lepidoptera</taxon>
        <taxon>Glossata</taxon>
        <taxon>Ditrysia</taxon>
        <taxon>Yponomeutoidea</taxon>
        <taxon>Plutellidae</taxon>
        <taxon>Plutella</taxon>
    </lineage>
</organism>
<dbReference type="EMBL" id="CAJHNJ030000071">
    <property type="protein sequence ID" value="CAG9134019.1"/>
    <property type="molecule type" value="Genomic_DNA"/>
</dbReference>
<evidence type="ECO:0000313" key="1">
    <source>
        <dbReference type="EMBL" id="CAG9134019.1"/>
    </source>
</evidence>
<dbReference type="Proteomes" id="UP000653454">
    <property type="component" value="Unassembled WGS sequence"/>
</dbReference>
<comment type="caution">
    <text evidence="1">The sequence shown here is derived from an EMBL/GenBank/DDBJ whole genome shotgun (WGS) entry which is preliminary data.</text>
</comment>